<gene>
    <name evidence="3" type="primary">LOC105997586</name>
</gene>
<keyword evidence="2" id="KW-1185">Reference proteome</keyword>
<name>A0A1S3GFC4_DIPOR</name>
<dbReference type="CTD" id="387695"/>
<feature type="signal peptide" evidence="1">
    <location>
        <begin position="1"/>
        <end position="24"/>
    </location>
</feature>
<dbReference type="Pfam" id="PF15854">
    <property type="entry name" value="GPR15L"/>
    <property type="match status" value="2"/>
</dbReference>
<dbReference type="FunCoup" id="A0A1S3GFC4">
    <property type="interactions" value="70"/>
</dbReference>
<dbReference type="RefSeq" id="XP_012887521.1">
    <property type="nucleotide sequence ID" value="XM_013032067.1"/>
</dbReference>
<keyword evidence="1" id="KW-0732">Signal</keyword>
<sequence>MRLLVLSSLLFVLLLCFSVFSLEGRRHFAKPGKLRFCCRLAPSRNQTTQKGYREHAVDSQDSVLKGPKPSLKFKVQKHLLSFIICLDSHLLGSKEERNRMKVCRVCKVKAVAQPWVVPGALPQV</sequence>
<evidence type="ECO:0000313" key="2">
    <source>
        <dbReference type="Proteomes" id="UP000081671"/>
    </source>
</evidence>
<dbReference type="GO" id="GO:0001664">
    <property type="term" value="F:G protein-coupled receptor binding"/>
    <property type="evidence" value="ECO:0007669"/>
    <property type="project" value="InterPro"/>
</dbReference>
<proteinExistence type="predicted"/>
<reference evidence="3" key="1">
    <citation type="submission" date="2025-08" db="UniProtKB">
        <authorList>
            <consortium name="RefSeq"/>
        </authorList>
    </citation>
    <scope>IDENTIFICATION</scope>
    <source>
        <tissue evidence="3">Kidney</tissue>
    </source>
</reference>
<feature type="chain" id="PRO_5010313698" evidence="1">
    <location>
        <begin position="25"/>
        <end position="124"/>
    </location>
</feature>
<dbReference type="KEGG" id="dord:105997586"/>
<dbReference type="GeneID" id="105997586"/>
<dbReference type="InterPro" id="IPR031713">
    <property type="entry name" value="GPR15L"/>
</dbReference>
<dbReference type="InParanoid" id="A0A1S3GFC4"/>
<dbReference type="AlphaFoldDB" id="A0A1S3GFC4"/>
<evidence type="ECO:0000256" key="1">
    <source>
        <dbReference type="SAM" id="SignalP"/>
    </source>
</evidence>
<accession>A0A1S3GFC4</accession>
<organism evidence="2 3">
    <name type="scientific">Dipodomys ordii</name>
    <name type="common">Ord's kangaroo rat</name>
    <dbReference type="NCBI Taxonomy" id="10020"/>
    <lineage>
        <taxon>Eukaryota</taxon>
        <taxon>Metazoa</taxon>
        <taxon>Chordata</taxon>
        <taxon>Craniata</taxon>
        <taxon>Vertebrata</taxon>
        <taxon>Euteleostomi</taxon>
        <taxon>Mammalia</taxon>
        <taxon>Eutheria</taxon>
        <taxon>Euarchontoglires</taxon>
        <taxon>Glires</taxon>
        <taxon>Rodentia</taxon>
        <taxon>Castorimorpha</taxon>
        <taxon>Heteromyidae</taxon>
        <taxon>Dipodomyinae</taxon>
        <taxon>Dipodomys</taxon>
    </lineage>
</organism>
<evidence type="ECO:0000313" key="3">
    <source>
        <dbReference type="RefSeq" id="XP_012887521.1"/>
    </source>
</evidence>
<dbReference type="OrthoDB" id="9627112at2759"/>
<protein>
    <submittedName>
        <fullName evidence="3">Secreted protein C10orf99 homolog</fullName>
    </submittedName>
</protein>
<dbReference type="Proteomes" id="UP000081671">
    <property type="component" value="Unplaced"/>
</dbReference>